<feature type="repeat" description="PPR" evidence="2">
    <location>
        <begin position="342"/>
        <end position="376"/>
    </location>
</feature>
<evidence type="ECO:0000313" key="4">
    <source>
        <dbReference type="Proteomes" id="UP000825729"/>
    </source>
</evidence>
<dbReference type="PANTHER" id="PTHR47932">
    <property type="entry name" value="ATPASE EXPRESSION PROTEIN 3"/>
    <property type="match status" value="1"/>
</dbReference>
<feature type="repeat" description="PPR" evidence="2">
    <location>
        <begin position="170"/>
        <end position="204"/>
    </location>
</feature>
<feature type="repeat" description="PPR" evidence="2">
    <location>
        <begin position="377"/>
        <end position="411"/>
    </location>
</feature>
<dbReference type="NCBIfam" id="TIGR00756">
    <property type="entry name" value="PPR"/>
    <property type="match status" value="9"/>
</dbReference>
<proteinExistence type="predicted"/>
<evidence type="ECO:0000256" key="1">
    <source>
        <dbReference type="ARBA" id="ARBA00022737"/>
    </source>
</evidence>
<dbReference type="GO" id="GO:0003729">
    <property type="term" value="F:mRNA binding"/>
    <property type="evidence" value="ECO:0007669"/>
    <property type="project" value="TreeGrafter"/>
</dbReference>
<dbReference type="Pfam" id="PF12854">
    <property type="entry name" value="PPR_1"/>
    <property type="match status" value="2"/>
</dbReference>
<feature type="repeat" description="PPR" evidence="2">
    <location>
        <begin position="63"/>
        <end position="99"/>
    </location>
</feature>
<reference evidence="3 4" key="1">
    <citation type="submission" date="2021-07" db="EMBL/GenBank/DDBJ databases">
        <title>The Aristolochia fimbriata genome: insights into angiosperm evolution, floral development and chemical biosynthesis.</title>
        <authorList>
            <person name="Jiao Y."/>
        </authorList>
    </citation>
    <scope>NUCLEOTIDE SEQUENCE [LARGE SCALE GENOMIC DNA]</scope>
    <source>
        <strain evidence="3">IBCAS-2021</strain>
        <tissue evidence="3">Leaf</tissue>
    </source>
</reference>
<dbReference type="EMBL" id="JAINDJ010000002">
    <property type="protein sequence ID" value="KAG9457932.1"/>
    <property type="molecule type" value="Genomic_DNA"/>
</dbReference>
<feature type="repeat" description="PPR" evidence="2">
    <location>
        <begin position="275"/>
        <end position="309"/>
    </location>
</feature>
<dbReference type="Pfam" id="PF13041">
    <property type="entry name" value="PPR_2"/>
    <property type="match status" value="5"/>
</dbReference>
<feature type="repeat" description="PPR" evidence="2">
    <location>
        <begin position="28"/>
        <end position="62"/>
    </location>
</feature>
<dbReference type="Proteomes" id="UP000825729">
    <property type="component" value="Unassembled WGS sequence"/>
</dbReference>
<evidence type="ECO:0000313" key="3">
    <source>
        <dbReference type="EMBL" id="KAG9457932.1"/>
    </source>
</evidence>
<gene>
    <name evidence="3" type="ORF">H6P81_002440</name>
</gene>
<dbReference type="InterPro" id="IPR002885">
    <property type="entry name" value="PPR_rpt"/>
</dbReference>
<sequence length="476" mass="53450">MKAYCQANKVDEVLRLFHEMIESQCKPNIICFNTVLNSLVTATRFSEAGSLLDSMVSLELNPNISTFNILVKAYSCCSDQFDSAYMVIEDWMVNSGVSPDVTTFSTLISGLCKGGRICEAHGVLNRMLKEKVGPNIFTFTPILHALYGKRMIKEGSCLIGFMLKWGCPLNTVVYNILIDGLCKNSDFDRVKIMLERSTSIGWKPNSISYNIYMNGLCKVGRVMDAFGLLEVMKKDGLSPTSFTVNILLDCLCQASMVDEAKNLLGQSSWLKWEVDTVSYNTLMSRYSSTRDWKAVLKLFAAMLKKGLEPNSRTYNIVINCLCIAGELMYAKSLICKGWFRADLVTYNILIDAFYRSRNTVQVQDLYERMKQEKIAEDVYTVTVKINNLCKAGEPSEASKFLFELMKMGFTPDLVTYSALIDGLAKHGKLRDKFFSSIGRQNREITGSSGQAVNAGELVFVSNKYISISQNNGDFIW</sequence>
<dbReference type="AlphaFoldDB" id="A0AAV7FCZ6"/>
<feature type="repeat" description="PPR" evidence="2">
    <location>
        <begin position="205"/>
        <end position="239"/>
    </location>
</feature>
<evidence type="ECO:0008006" key="5">
    <source>
        <dbReference type="Google" id="ProtNLM"/>
    </source>
</evidence>
<dbReference type="PROSITE" id="PS51375">
    <property type="entry name" value="PPR"/>
    <property type="match status" value="9"/>
</dbReference>
<dbReference type="PANTHER" id="PTHR47932:SF62">
    <property type="entry name" value="EXPRESSED PROTEIN"/>
    <property type="match status" value="1"/>
</dbReference>
<accession>A0AAV7FCZ6</accession>
<dbReference type="InterPro" id="IPR011990">
    <property type="entry name" value="TPR-like_helical_dom_sf"/>
</dbReference>
<organism evidence="3 4">
    <name type="scientific">Aristolochia fimbriata</name>
    <name type="common">White veined hardy Dutchman's pipe vine</name>
    <dbReference type="NCBI Taxonomy" id="158543"/>
    <lineage>
        <taxon>Eukaryota</taxon>
        <taxon>Viridiplantae</taxon>
        <taxon>Streptophyta</taxon>
        <taxon>Embryophyta</taxon>
        <taxon>Tracheophyta</taxon>
        <taxon>Spermatophyta</taxon>
        <taxon>Magnoliopsida</taxon>
        <taxon>Magnoliidae</taxon>
        <taxon>Piperales</taxon>
        <taxon>Aristolochiaceae</taxon>
        <taxon>Aristolochia</taxon>
    </lineage>
</organism>
<comment type="caution">
    <text evidence="3">The sequence shown here is derived from an EMBL/GenBank/DDBJ whole genome shotgun (WGS) entry which is preliminary data.</text>
</comment>
<feature type="repeat" description="PPR" evidence="2">
    <location>
        <begin position="1"/>
        <end position="27"/>
    </location>
</feature>
<keyword evidence="1" id="KW-0677">Repeat</keyword>
<protein>
    <recommendedName>
        <fullName evidence="5">Pentatricopeptide repeat-containing protein</fullName>
    </recommendedName>
</protein>
<evidence type="ECO:0000256" key="2">
    <source>
        <dbReference type="PROSITE-ProRule" id="PRU00708"/>
    </source>
</evidence>
<dbReference type="Gene3D" id="1.25.40.10">
    <property type="entry name" value="Tetratricopeptide repeat domain"/>
    <property type="match status" value="5"/>
</dbReference>
<keyword evidence="4" id="KW-1185">Reference proteome</keyword>
<name>A0AAV7FCZ6_ARIFI</name>
<feature type="repeat" description="PPR" evidence="2">
    <location>
        <begin position="100"/>
        <end position="134"/>
    </location>
</feature>